<reference evidence="2" key="1">
    <citation type="journal article" date="2021" name="Proc. Natl. Acad. Sci. U.S.A.">
        <title>A Catalog of Tens of Thousands of Viruses from Human Metagenomes Reveals Hidden Associations with Chronic Diseases.</title>
        <authorList>
            <person name="Tisza M.J."/>
            <person name="Buck C.B."/>
        </authorList>
    </citation>
    <scope>NUCLEOTIDE SEQUENCE</scope>
    <source>
        <strain evidence="2">CtG4L18</strain>
    </source>
</reference>
<feature type="transmembrane region" description="Helical" evidence="1">
    <location>
        <begin position="7"/>
        <end position="23"/>
    </location>
</feature>
<dbReference type="EMBL" id="BK016114">
    <property type="protein sequence ID" value="DAF96138.1"/>
    <property type="molecule type" value="Genomic_DNA"/>
</dbReference>
<accession>A0A8S5UP05</accession>
<keyword evidence="1" id="KW-0812">Transmembrane</keyword>
<proteinExistence type="predicted"/>
<keyword evidence="1" id="KW-0472">Membrane</keyword>
<protein>
    <submittedName>
        <fullName evidence="2">Uncharacterized protein</fullName>
    </submittedName>
</protein>
<name>A0A8S5UP05_9CAUD</name>
<organism evidence="2">
    <name type="scientific">Podoviridae sp. ctG4L18</name>
    <dbReference type="NCBI Taxonomy" id="2825234"/>
    <lineage>
        <taxon>Viruses</taxon>
        <taxon>Duplodnaviria</taxon>
        <taxon>Heunggongvirae</taxon>
        <taxon>Uroviricota</taxon>
        <taxon>Caudoviricetes</taxon>
    </lineage>
</organism>
<evidence type="ECO:0000313" key="2">
    <source>
        <dbReference type="EMBL" id="DAF96138.1"/>
    </source>
</evidence>
<keyword evidence="1" id="KW-1133">Transmembrane helix</keyword>
<sequence length="37" mass="4595">MYLLNHLLLYRILFLMLLSYYLYPTDTYQVCLRIACF</sequence>
<evidence type="ECO:0000256" key="1">
    <source>
        <dbReference type="SAM" id="Phobius"/>
    </source>
</evidence>